<feature type="compositionally biased region" description="Low complexity" evidence="1">
    <location>
        <begin position="182"/>
        <end position="198"/>
    </location>
</feature>
<dbReference type="Proteomes" id="UP000582659">
    <property type="component" value="Unassembled WGS sequence"/>
</dbReference>
<dbReference type="Proteomes" id="UP000095284">
    <property type="component" value="Unplaced"/>
</dbReference>
<evidence type="ECO:0000313" key="4">
    <source>
        <dbReference type="Proteomes" id="UP000095284"/>
    </source>
</evidence>
<evidence type="ECO:0000313" key="3">
    <source>
        <dbReference type="EMBL" id="CAD5235415.1"/>
    </source>
</evidence>
<dbReference type="EMBL" id="CAJFCV020000006">
    <property type="protein sequence ID" value="CAG9131789.1"/>
    <property type="molecule type" value="Genomic_DNA"/>
</dbReference>
<feature type="transmembrane region" description="Helical" evidence="2">
    <location>
        <begin position="71"/>
        <end position="93"/>
    </location>
</feature>
<proteinExistence type="predicted"/>
<sequence length="229" mass="25428">MADLKTAKSSSEPSTAKERQTISFMSTSSFGSRHVDHASPQVRFNVSLLVLASMGVIVVLIQYLFYCDSAFTTLVGTLTALFIAFFGYEWVWVHSNALTRHRRAHFDEANILETYQPRARTLGHLFQPDPPTPGMVTIKDGDAPERTESEKAAFNAVRDSHYANMFQHAMQVAKEQEAMEKQPQTSSGSQSESSSTATAKPAENQQYENIDNMPDIAKIPPPPDGEKKL</sequence>
<keyword evidence="2" id="KW-0472">Membrane</keyword>
<dbReference type="eggNOG" id="ENOG502S58A">
    <property type="taxonomic scope" value="Eukaryota"/>
</dbReference>
<protein>
    <submittedName>
        <fullName evidence="3">(pine wood nematode) hypothetical protein</fullName>
    </submittedName>
</protein>
<dbReference type="WBParaSite" id="BXY_0988100.1">
    <property type="protein sequence ID" value="BXY_0988100.1"/>
    <property type="gene ID" value="BXY_0988100"/>
</dbReference>
<dbReference type="EMBL" id="CAJFDI010000006">
    <property type="protein sequence ID" value="CAD5235415.1"/>
    <property type="molecule type" value="Genomic_DNA"/>
</dbReference>
<dbReference type="SMR" id="A0A1I7SA34"/>
<reference evidence="6" key="1">
    <citation type="submission" date="2016-11" db="UniProtKB">
        <authorList>
            <consortium name="WormBaseParasite"/>
        </authorList>
    </citation>
    <scope>IDENTIFICATION</scope>
</reference>
<gene>
    <name evidence="3" type="ORF">BXYJ_LOCUS15506</name>
</gene>
<evidence type="ECO:0000256" key="2">
    <source>
        <dbReference type="SAM" id="Phobius"/>
    </source>
</evidence>
<keyword evidence="2" id="KW-1133">Transmembrane helix</keyword>
<keyword evidence="5" id="KW-1185">Reference proteome</keyword>
<dbReference type="Proteomes" id="UP000659654">
    <property type="component" value="Unassembled WGS sequence"/>
</dbReference>
<feature type="region of interest" description="Disordered" evidence="1">
    <location>
        <begin position="173"/>
        <end position="229"/>
    </location>
</feature>
<accession>A0A1I7SA34</accession>
<dbReference type="AlphaFoldDB" id="A0A1I7SA34"/>
<feature type="transmembrane region" description="Helical" evidence="2">
    <location>
        <begin position="42"/>
        <end position="65"/>
    </location>
</feature>
<evidence type="ECO:0000313" key="5">
    <source>
        <dbReference type="Proteomes" id="UP000659654"/>
    </source>
</evidence>
<reference evidence="3" key="2">
    <citation type="submission" date="2020-09" db="EMBL/GenBank/DDBJ databases">
        <authorList>
            <person name="Kikuchi T."/>
        </authorList>
    </citation>
    <scope>NUCLEOTIDE SEQUENCE</scope>
    <source>
        <strain evidence="3">Ka4C1</strain>
    </source>
</reference>
<dbReference type="OrthoDB" id="5836881at2759"/>
<evidence type="ECO:0000256" key="1">
    <source>
        <dbReference type="SAM" id="MobiDB-lite"/>
    </source>
</evidence>
<name>A0A1I7SA34_BURXY</name>
<keyword evidence="2" id="KW-0812">Transmembrane</keyword>
<evidence type="ECO:0000313" key="6">
    <source>
        <dbReference type="WBParaSite" id="BXY_0988100.1"/>
    </source>
</evidence>
<organism evidence="4 6">
    <name type="scientific">Bursaphelenchus xylophilus</name>
    <name type="common">Pinewood nematode worm</name>
    <name type="synonym">Aphelenchoides xylophilus</name>
    <dbReference type="NCBI Taxonomy" id="6326"/>
    <lineage>
        <taxon>Eukaryota</taxon>
        <taxon>Metazoa</taxon>
        <taxon>Ecdysozoa</taxon>
        <taxon>Nematoda</taxon>
        <taxon>Chromadorea</taxon>
        <taxon>Rhabditida</taxon>
        <taxon>Tylenchina</taxon>
        <taxon>Tylenchomorpha</taxon>
        <taxon>Aphelenchoidea</taxon>
        <taxon>Aphelenchoididae</taxon>
        <taxon>Bursaphelenchus</taxon>
    </lineage>
</organism>